<keyword evidence="3" id="KW-1003">Cell membrane</keyword>
<dbReference type="PANTHER" id="PTHR42865:SF7">
    <property type="entry name" value="PROTON_GLUTAMATE-ASPARTATE SYMPORTER"/>
    <property type="match status" value="1"/>
</dbReference>
<evidence type="ECO:0000256" key="4">
    <source>
        <dbReference type="ARBA" id="ARBA00022692"/>
    </source>
</evidence>
<dbReference type="Pfam" id="PF00375">
    <property type="entry name" value="SDF"/>
    <property type="match status" value="1"/>
</dbReference>
<name>A0A433WAU5_9BACT</name>
<evidence type="ECO:0000256" key="1">
    <source>
        <dbReference type="ARBA" id="ARBA00004651"/>
    </source>
</evidence>
<gene>
    <name evidence="7" type="ORF">ECE50_016055</name>
</gene>
<evidence type="ECO:0000313" key="8">
    <source>
        <dbReference type="Proteomes" id="UP000281028"/>
    </source>
</evidence>
<comment type="subcellular location">
    <subcellularLocation>
        <location evidence="1">Cell membrane</location>
        <topology evidence="1">Multi-pass membrane protein</topology>
    </subcellularLocation>
</comment>
<evidence type="ECO:0000256" key="3">
    <source>
        <dbReference type="ARBA" id="ARBA00022475"/>
    </source>
</evidence>
<dbReference type="AlphaFoldDB" id="A0A433WAU5"/>
<keyword evidence="5" id="KW-1133">Transmembrane helix</keyword>
<keyword evidence="6" id="KW-0472">Membrane</keyword>
<evidence type="ECO:0000256" key="5">
    <source>
        <dbReference type="ARBA" id="ARBA00022989"/>
    </source>
</evidence>
<dbReference type="SUPFAM" id="SSF118215">
    <property type="entry name" value="Proton glutamate symport protein"/>
    <property type="match status" value="1"/>
</dbReference>
<dbReference type="Gene3D" id="1.10.3860.10">
    <property type="entry name" value="Sodium:dicarboxylate symporter"/>
    <property type="match status" value="1"/>
</dbReference>
<dbReference type="Proteomes" id="UP000281028">
    <property type="component" value="Unassembled WGS sequence"/>
</dbReference>
<protein>
    <submittedName>
        <fullName evidence="7">Dicarboxylate/amino acid:cation symporter</fullName>
    </submittedName>
</protein>
<evidence type="ECO:0000256" key="6">
    <source>
        <dbReference type="ARBA" id="ARBA00023136"/>
    </source>
</evidence>
<evidence type="ECO:0000313" key="7">
    <source>
        <dbReference type="EMBL" id="NSL88353.1"/>
    </source>
</evidence>
<dbReference type="PRINTS" id="PR00173">
    <property type="entry name" value="EDTRNSPORT"/>
</dbReference>
<dbReference type="PANTHER" id="PTHR42865">
    <property type="entry name" value="PROTON/GLUTAMATE-ASPARTATE SYMPORTER"/>
    <property type="match status" value="1"/>
</dbReference>
<organism evidence="7 8">
    <name type="scientific">Chitinophaga solisilvae</name>
    <dbReference type="NCBI Taxonomy" id="1233460"/>
    <lineage>
        <taxon>Bacteria</taxon>
        <taxon>Pseudomonadati</taxon>
        <taxon>Bacteroidota</taxon>
        <taxon>Chitinophagia</taxon>
        <taxon>Chitinophagales</taxon>
        <taxon>Chitinophagaceae</taxon>
        <taxon>Chitinophaga</taxon>
    </lineage>
</organism>
<comment type="caution">
    <text evidence="7">The sequence shown here is derived from an EMBL/GenBank/DDBJ whole genome shotgun (WGS) entry which is preliminary data.</text>
</comment>
<dbReference type="GO" id="GO:0015293">
    <property type="term" value="F:symporter activity"/>
    <property type="evidence" value="ECO:0007669"/>
    <property type="project" value="UniProtKB-KW"/>
</dbReference>
<dbReference type="EMBL" id="RIAR02000001">
    <property type="protein sequence ID" value="NSL88353.1"/>
    <property type="molecule type" value="Genomic_DNA"/>
</dbReference>
<dbReference type="OrthoDB" id="9768885at2"/>
<sequence length="395" mass="41539">MKNYAGILYLLCGIAAGSLLGLFFPAYVPYVKPLGDIFLNLLFTAVVPLVFFAIASVISHLSISRETGKLIGIMSLVFTGSVLLATVFTLLACYLFPVNLTVTATAILPASAAPDAGDQLIQLLTVSDFYTLLSRKSMLALMIFAGLTGAAARRSGAAGEAFRAFLLAGNAVMKNVIYYIMLLGPVGLGAYFAFQITATGMQVIGVYAQLLVNAHWISLAYYFLGFSAYAFLAGGIPAVKSYWRYNITPSVTALATCSSIATIPANLEAAERMRVPQRTGDVVIPLGAALHKEGSAIAAVIKVVVALAMVHQTINGWHDVLLAVFIALLVSVIEGGIPNGGYIGQLLIVSAYHLPAEVLPVIIIIGTLLDPAATLLNATGDTAAALLIARLTRSP</sequence>
<proteinExistence type="predicted"/>
<keyword evidence="4" id="KW-0812">Transmembrane</keyword>
<accession>A0A433WAU5</accession>
<dbReference type="GO" id="GO:0005886">
    <property type="term" value="C:plasma membrane"/>
    <property type="evidence" value="ECO:0007669"/>
    <property type="project" value="UniProtKB-SubCell"/>
</dbReference>
<dbReference type="InterPro" id="IPR001991">
    <property type="entry name" value="Na-dicarboxylate_symporter"/>
</dbReference>
<dbReference type="GO" id="GO:0006835">
    <property type="term" value="P:dicarboxylic acid transport"/>
    <property type="evidence" value="ECO:0007669"/>
    <property type="project" value="TreeGrafter"/>
</dbReference>
<keyword evidence="2" id="KW-0813">Transport</keyword>
<reference evidence="7" key="1">
    <citation type="submission" date="2020-05" db="EMBL/GenBank/DDBJ databases">
        <title>Chitinophaga laudate sp. nov., isolated from a tropical peat swamp.</title>
        <authorList>
            <person name="Goh C.B.S."/>
            <person name="Lee M.S."/>
            <person name="Parimannan S."/>
            <person name="Pasbakhsh P."/>
            <person name="Yule C.M."/>
            <person name="Rajandas H."/>
            <person name="Loke S."/>
            <person name="Croft L."/>
            <person name="Tan J.B.L."/>
        </authorList>
    </citation>
    <scope>NUCLEOTIDE SEQUENCE</scope>
    <source>
        <strain evidence="7">Mgbs1</strain>
    </source>
</reference>
<evidence type="ECO:0000256" key="2">
    <source>
        <dbReference type="ARBA" id="ARBA00022448"/>
    </source>
</evidence>
<dbReference type="InterPro" id="IPR036458">
    <property type="entry name" value="Na:dicarbo_symporter_sf"/>
</dbReference>
<keyword evidence="8" id="KW-1185">Reference proteome</keyword>